<feature type="region of interest" description="Disordered" evidence="1">
    <location>
        <begin position="200"/>
        <end position="229"/>
    </location>
</feature>
<gene>
    <name evidence="2" type="ORF">BDN70DRAFT_979681</name>
</gene>
<dbReference type="AlphaFoldDB" id="A0A9P5YJE0"/>
<evidence type="ECO:0000256" key="1">
    <source>
        <dbReference type="SAM" id="MobiDB-lite"/>
    </source>
</evidence>
<evidence type="ECO:0000313" key="2">
    <source>
        <dbReference type="EMBL" id="KAF9470942.1"/>
    </source>
</evidence>
<accession>A0A9P5YJE0</accession>
<dbReference type="Proteomes" id="UP000807469">
    <property type="component" value="Unassembled WGS sequence"/>
</dbReference>
<protein>
    <submittedName>
        <fullName evidence="2">Uncharacterized protein</fullName>
    </submittedName>
</protein>
<comment type="caution">
    <text evidence="2">The sequence shown here is derived from an EMBL/GenBank/DDBJ whole genome shotgun (WGS) entry which is preliminary data.</text>
</comment>
<feature type="region of interest" description="Disordered" evidence="1">
    <location>
        <begin position="93"/>
        <end position="114"/>
    </location>
</feature>
<feature type="compositionally biased region" description="Gly residues" evidence="1">
    <location>
        <begin position="94"/>
        <end position="104"/>
    </location>
</feature>
<sequence length="316" mass="33629">MSLPSQQCGMDETVGEGFVRDHPGGPTMAARTDPPSLHSPNPPARSHPCRDGHRGQGRVLAAATADLMRGATSSPRMRPTVAAVHNRVTADGIDVGGSGGGSVGSGQRQRSCGRGDVCERGYRAVGAEAHLVGLPLPGLPFSPTPRHPASPLGEDAPTSLSYGEAKVVVVMWWESDFTHQHHPFSQRLLSFHRPQVTLSHAPPTTIHGTHWRPSTTSTTHSRPNHWSDVGKGGNDGADIWCALQNALPLPNATSSLPLGGSNEGGNAWRSSERYRVPPCDAILSLLYSPTTSNLVENHFANILDAGMKSCVNLRHF</sequence>
<reference evidence="2" key="1">
    <citation type="submission" date="2020-11" db="EMBL/GenBank/DDBJ databases">
        <authorList>
            <consortium name="DOE Joint Genome Institute"/>
            <person name="Ahrendt S."/>
            <person name="Riley R."/>
            <person name="Andreopoulos W."/>
            <person name="Labutti K."/>
            <person name="Pangilinan J."/>
            <person name="Ruiz-Duenas F.J."/>
            <person name="Barrasa J.M."/>
            <person name="Sanchez-Garcia M."/>
            <person name="Camarero S."/>
            <person name="Miyauchi S."/>
            <person name="Serrano A."/>
            <person name="Linde D."/>
            <person name="Babiker R."/>
            <person name="Drula E."/>
            <person name="Ayuso-Fernandez I."/>
            <person name="Pacheco R."/>
            <person name="Padilla G."/>
            <person name="Ferreira P."/>
            <person name="Barriuso J."/>
            <person name="Kellner H."/>
            <person name="Castanera R."/>
            <person name="Alfaro M."/>
            <person name="Ramirez L."/>
            <person name="Pisabarro A.G."/>
            <person name="Kuo A."/>
            <person name="Tritt A."/>
            <person name="Lipzen A."/>
            <person name="He G."/>
            <person name="Yan M."/>
            <person name="Ng V."/>
            <person name="Cullen D."/>
            <person name="Martin F."/>
            <person name="Rosso M.-N."/>
            <person name="Henrissat B."/>
            <person name="Hibbett D."/>
            <person name="Martinez A.T."/>
            <person name="Grigoriev I.V."/>
        </authorList>
    </citation>
    <scope>NUCLEOTIDE SEQUENCE</scope>
    <source>
        <strain evidence="2">CIRM-BRFM 674</strain>
    </source>
</reference>
<name>A0A9P5YJE0_9AGAR</name>
<feature type="compositionally biased region" description="Low complexity" evidence="1">
    <location>
        <begin position="105"/>
        <end position="114"/>
    </location>
</feature>
<feature type="region of interest" description="Disordered" evidence="1">
    <location>
        <begin position="1"/>
        <end position="57"/>
    </location>
</feature>
<organism evidence="2 3">
    <name type="scientific">Pholiota conissans</name>
    <dbReference type="NCBI Taxonomy" id="109636"/>
    <lineage>
        <taxon>Eukaryota</taxon>
        <taxon>Fungi</taxon>
        <taxon>Dikarya</taxon>
        <taxon>Basidiomycota</taxon>
        <taxon>Agaricomycotina</taxon>
        <taxon>Agaricomycetes</taxon>
        <taxon>Agaricomycetidae</taxon>
        <taxon>Agaricales</taxon>
        <taxon>Agaricineae</taxon>
        <taxon>Strophariaceae</taxon>
        <taxon>Pholiota</taxon>
    </lineage>
</organism>
<feature type="compositionally biased region" description="Low complexity" evidence="1">
    <location>
        <begin position="211"/>
        <end position="221"/>
    </location>
</feature>
<keyword evidence="3" id="KW-1185">Reference proteome</keyword>
<dbReference type="EMBL" id="MU155801">
    <property type="protein sequence ID" value="KAF9470942.1"/>
    <property type="molecule type" value="Genomic_DNA"/>
</dbReference>
<proteinExistence type="predicted"/>
<evidence type="ECO:0000313" key="3">
    <source>
        <dbReference type="Proteomes" id="UP000807469"/>
    </source>
</evidence>